<protein>
    <recommendedName>
        <fullName evidence="4">NADH dehydrogenase subunit 4L</fullName>
    </recommendedName>
</protein>
<proteinExistence type="predicted"/>
<keyword evidence="1" id="KW-1133">Transmembrane helix</keyword>
<keyword evidence="1" id="KW-0472">Membrane</keyword>
<gene>
    <name evidence="2" type="ORF">ACJMK2_039818</name>
</gene>
<comment type="caution">
    <text evidence="2">The sequence shown here is derived from an EMBL/GenBank/DDBJ whole genome shotgun (WGS) entry which is preliminary data.</text>
</comment>
<keyword evidence="1" id="KW-0812">Transmembrane</keyword>
<evidence type="ECO:0000256" key="1">
    <source>
        <dbReference type="SAM" id="Phobius"/>
    </source>
</evidence>
<evidence type="ECO:0008006" key="4">
    <source>
        <dbReference type="Google" id="ProtNLM"/>
    </source>
</evidence>
<accession>A0ABD3WE37</accession>
<dbReference type="Pfam" id="PF02157">
    <property type="entry name" value="Man-6-P_recep"/>
    <property type="match status" value="1"/>
</dbReference>
<dbReference type="EMBL" id="JBJQND010000007">
    <property type="protein sequence ID" value="KAL3871846.1"/>
    <property type="molecule type" value="Genomic_DNA"/>
</dbReference>
<keyword evidence="3" id="KW-1185">Reference proteome</keyword>
<reference evidence="2 3" key="1">
    <citation type="submission" date="2024-11" db="EMBL/GenBank/DDBJ databases">
        <title>Chromosome-level genome assembly of the freshwater bivalve Anodonta woodiana.</title>
        <authorList>
            <person name="Chen X."/>
        </authorList>
    </citation>
    <scope>NUCLEOTIDE SEQUENCE [LARGE SCALE GENOMIC DNA]</scope>
    <source>
        <strain evidence="2">MN2024</strain>
        <tissue evidence="2">Gills</tissue>
    </source>
</reference>
<dbReference type="Proteomes" id="UP001634394">
    <property type="component" value="Unassembled WGS sequence"/>
</dbReference>
<evidence type="ECO:0000313" key="3">
    <source>
        <dbReference type="Proteomes" id="UP001634394"/>
    </source>
</evidence>
<feature type="transmembrane region" description="Helical" evidence="1">
    <location>
        <begin position="12"/>
        <end position="32"/>
    </location>
</feature>
<evidence type="ECO:0000313" key="2">
    <source>
        <dbReference type="EMBL" id="KAL3871846.1"/>
    </source>
</evidence>
<name>A0ABD3WE37_SINWO</name>
<dbReference type="AlphaFoldDB" id="A0ABD3WE37"/>
<sequence length="82" mass="8930">MASVVMGMSVGSLLLVIVFIILLTYCVVGVLFNKAVIGGCGLELIPNSMFWMSLPGHIKDGVLFFAGLFCRSRAETTIYRQL</sequence>
<dbReference type="InterPro" id="IPR028927">
    <property type="entry name" value="Man-6-P_rcpt"/>
</dbReference>
<organism evidence="2 3">
    <name type="scientific">Sinanodonta woodiana</name>
    <name type="common">Chinese pond mussel</name>
    <name type="synonym">Anodonta woodiana</name>
    <dbReference type="NCBI Taxonomy" id="1069815"/>
    <lineage>
        <taxon>Eukaryota</taxon>
        <taxon>Metazoa</taxon>
        <taxon>Spiralia</taxon>
        <taxon>Lophotrochozoa</taxon>
        <taxon>Mollusca</taxon>
        <taxon>Bivalvia</taxon>
        <taxon>Autobranchia</taxon>
        <taxon>Heteroconchia</taxon>
        <taxon>Palaeoheterodonta</taxon>
        <taxon>Unionida</taxon>
        <taxon>Unionoidea</taxon>
        <taxon>Unionidae</taxon>
        <taxon>Unioninae</taxon>
        <taxon>Sinanodonta</taxon>
    </lineage>
</organism>